<name>A0A545TXA2_9PROT</name>
<dbReference type="EMBL" id="VHSH01000002">
    <property type="protein sequence ID" value="TQV81866.1"/>
    <property type="molecule type" value="Genomic_DNA"/>
</dbReference>
<sequence length="244" mass="27286">MNEMKTIRGSAPLYSQVKELIIQQIYQGAWSPGDLLPSETRLGQDYGVSQGTVRKALDALAAENLVIRHQGKGTFVAAHTPDRALFHFFHIISKSGVRQMPSSQEKGITRRRALREESQKLGLQSAARVIQIDRVRSLEGEPVIAESIVVPAKVFPDLDKLPLEDLPNNLYQLYEERYCVTISRAVEHLRAIGASPQDAAWLGVKKGSPLQLIERVAHNLKGVPVELRVSRCNTENHYYESIIV</sequence>
<evidence type="ECO:0000313" key="5">
    <source>
        <dbReference type="EMBL" id="TQV81866.1"/>
    </source>
</evidence>
<dbReference type="InterPro" id="IPR036388">
    <property type="entry name" value="WH-like_DNA-bd_sf"/>
</dbReference>
<dbReference type="GO" id="GO:0003700">
    <property type="term" value="F:DNA-binding transcription factor activity"/>
    <property type="evidence" value="ECO:0007669"/>
    <property type="project" value="InterPro"/>
</dbReference>
<dbReference type="Pfam" id="PF07702">
    <property type="entry name" value="UTRA"/>
    <property type="match status" value="1"/>
</dbReference>
<dbReference type="Gene3D" id="3.40.1410.10">
    <property type="entry name" value="Chorismate lyase-like"/>
    <property type="match status" value="1"/>
</dbReference>
<dbReference type="PANTHER" id="PTHR44846">
    <property type="entry name" value="MANNOSYL-D-GLYCERATE TRANSPORT/METABOLISM SYSTEM REPRESSOR MNGR-RELATED"/>
    <property type="match status" value="1"/>
</dbReference>
<dbReference type="GO" id="GO:0003677">
    <property type="term" value="F:DNA binding"/>
    <property type="evidence" value="ECO:0007669"/>
    <property type="project" value="UniProtKB-KW"/>
</dbReference>
<dbReference type="AlphaFoldDB" id="A0A545TXA2"/>
<dbReference type="InterPro" id="IPR011663">
    <property type="entry name" value="UTRA"/>
</dbReference>
<dbReference type="SMART" id="SM00866">
    <property type="entry name" value="UTRA"/>
    <property type="match status" value="1"/>
</dbReference>
<gene>
    <name evidence="5" type="ORF">FKG95_06400</name>
</gene>
<keyword evidence="6" id="KW-1185">Reference proteome</keyword>
<dbReference type="PROSITE" id="PS50949">
    <property type="entry name" value="HTH_GNTR"/>
    <property type="match status" value="1"/>
</dbReference>
<dbReference type="Gene3D" id="1.10.10.10">
    <property type="entry name" value="Winged helix-like DNA-binding domain superfamily/Winged helix DNA-binding domain"/>
    <property type="match status" value="1"/>
</dbReference>
<dbReference type="InterPro" id="IPR036390">
    <property type="entry name" value="WH_DNA-bd_sf"/>
</dbReference>
<reference evidence="5 6" key="1">
    <citation type="submission" date="2019-06" db="EMBL/GenBank/DDBJ databases">
        <title>Whole genome sequence for Rhodospirillaceae sp. R148.</title>
        <authorList>
            <person name="Wang G."/>
        </authorList>
    </citation>
    <scope>NUCLEOTIDE SEQUENCE [LARGE SCALE GENOMIC DNA]</scope>
    <source>
        <strain evidence="5 6">R148</strain>
    </source>
</reference>
<dbReference type="FunFam" id="1.10.10.10:FF:000079">
    <property type="entry name" value="GntR family transcriptional regulator"/>
    <property type="match status" value="1"/>
</dbReference>
<accession>A0A545TXA2</accession>
<dbReference type="InterPro" id="IPR028978">
    <property type="entry name" value="Chorismate_lyase_/UTRA_dom_sf"/>
</dbReference>
<dbReference type="GO" id="GO:0045892">
    <property type="term" value="P:negative regulation of DNA-templated transcription"/>
    <property type="evidence" value="ECO:0007669"/>
    <property type="project" value="TreeGrafter"/>
</dbReference>
<dbReference type="Proteomes" id="UP000315252">
    <property type="component" value="Unassembled WGS sequence"/>
</dbReference>
<dbReference type="OrthoDB" id="9808698at2"/>
<keyword evidence="1" id="KW-0805">Transcription regulation</keyword>
<protein>
    <submittedName>
        <fullName evidence="5">GntR family transcriptional regulator</fullName>
    </submittedName>
</protein>
<evidence type="ECO:0000256" key="1">
    <source>
        <dbReference type="ARBA" id="ARBA00023015"/>
    </source>
</evidence>
<dbReference type="PRINTS" id="PR00035">
    <property type="entry name" value="HTHGNTR"/>
</dbReference>
<evidence type="ECO:0000313" key="6">
    <source>
        <dbReference type="Proteomes" id="UP000315252"/>
    </source>
</evidence>
<keyword evidence="3" id="KW-0804">Transcription</keyword>
<feature type="domain" description="HTH gntR-type" evidence="4">
    <location>
        <begin position="11"/>
        <end position="79"/>
    </location>
</feature>
<evidence type="ECO:0000256" key="2">
    <source>
        <dbReference type="ARBA" id="ARBA00023125"/>
    </source>
</evidence>
<dbReference type="Pfam" id="PF00392">
    <property type="entry name" value="GntR"/>
    <property type="match status" value="1"/>
</dbReference>
<dbReference type="InterPro" id="IPR000524">
    <property type="entry name" value="Tscrpt_reg_HTH_GntR"/>
</dbReference>
<comment type="caution">
    <text evidence="5">The sequence shown here is derived from an EMBL/GenBank/DDBJ whole genome shotgun (WGS) entry which is preliminary data.</text>
</comment>
<keyword evidence="2" id="KW-0238">DNA-binding</keyword>
<dbReference type="PANTHER" id="PTHR44846:SF1">
    <property type="entry name" value="MANNOSYL-D-GLYCERATE TRANSPORT_METABOLISM SYSTEM REPRESSOR MNGR-RELATED"/>
    <property type="match status" value="1"/>
</dbReference>
<organism evidence="5 6">
    <name type="scientific">Denitrobaculum tricleocarpae</name>
    <dbReference type="NCBI Taxonomy" id="2591009"/>
    <lineage>
        <taxon>Bacteria</taxon>
        <taxon>Pseudomonadati</taxon>
        <taxon>Pseudomonadota</taxon>
        <taxon>Alphaproteobacteria</taxon>
        <taxon>Rhodospirillales</taxon>
        <taxon>Rhodospirillaceae</taxon>
        <taxon>Denitrobaculum</taxon>
    </lineage>
</organism>
<dbReference type="InterPro" id="IPR050679">
    <property type="entry name" value="Bact_HTH_transcr_reg"/>
</dbReference>
<evidence type="ECO:0000259" key="4">
    <source>
        <dbReference type="PROSITE" id="PS50949"/>
    </source>
</evidence>
<dbReference type="SMART" id="SM00345">
    <property type="entry name" value="HTH_GNTR"/>
    <property type="match status" value="1"/>
</dbReference>
<dbReference type="SUPFAM" id="SSF46785">
    <property type="entry name" value="Winged helix' DNA-binding domain"/>
    <property type="match status" value="1"/>
</dbReference>
<proteinExistence type="predicted"/>
<dbReference type="SUPFAM" id="SSF64288">
    <property type="entry name" value="Chorismate lyase-like"/>
    <property type="match status" value="1"/>
</dbReference>
<dbReference type="CDD" id="cd07377">
    <property type="entry name" value="WHTH_GntR"/>
    <property type="match status" value="1"/>
</dbReference>
<evidence type="ECO:0000256" key="3">
    <source>
        <dbReference type="ARBA" id="ARBA00023163"/>
    </source>
</evidence>